<protein>
    <recommendedName>
        <fullName evidence="2">Integrase core domain-containing protein</fullName>
    </recommendedName>
</protein>
<dbReference type="AlphaFoldDB" id="A0A0L0VKT1"/>
<dbReference type="InterPro" id="IPR058913">
    <property type="entry name" value="Integrase_dom_put"/>
</dbReference>
<evidence type="ECO:0000259" key="2">
    <source>
        <dbReference type="Pfam" id="PF24764"/>
    </source>
</evidence>
<evidence type="ECO:0000313" key="4">
    <source>
        <dbReference type="Proteomes" id="UP000054564"/>
    </source>
</evidence>
<gene>
    <name evidence="3" type="ORF">PSTG_07097</name>
</gene>
<dbReference type="InterPro" id="IPR012337">
    <property type="entry name" value="RNaseH-like_sf"/>
</dbReference>
<dbReference type="SUPFAM" id="SSF53098">
    <property type="entry name" value="Ribonuclease H-like"/>
    <property type="match status" value="1"/>
</dbReference>
<comment type="caution">
    <text evidence="3">The sequence shown here is derived from an EMBL/GenBank/DDBJ whole genome shotgun (WGS) entry which is preliminary data.</text>
</comment>
<feature type="domain" description="Integrase core" evidence="2">
    <location>
        <begin position="277"/>
        <end position="457"/>
    </location>
</feature>
<feature type="compositionally biased region" description="Low complexity" evidence="1">
    <location>
        <begin position="14"/>
        <end position="23"/>
    </location>
</feature>
<dbReference type="Pfam" id="PF24764">
    <property type="entry name" value="rva_4"/>
    <property type="match status" value="1"/>
</dbReference>
<organism evidence="3 4">
    <name type="scientific">Puccinia striiformis f. sp. tritici PST-78</name>
    <dbReference type="NCBI Taxonomy" id="1165861"/>
    <lineage>
        <taxon>Eukaryota</taxon>
        <taxon>Fungi</taxon>
        <taxon>Dikarya</taxon>
        <taxon>Basidiomycota</taxon>
        <taxon>Pucciniomycotina</taxon>
        <taxon>Pucciniomycetes</taxon>
        <taxon>Pucciniales</taxon>
        <taxon>Pucciniaceae</taxon>
        <taxon>Puccinia</taxon>
    </lineage>
</organism>
<accession>A0A0L0VKT1</accession>
<evidence type="ECO:0000256" key="1">
    <source>
        <dbReference type="SAM" id="MobiDB-lite"/>
    </source>
</evidence>
<evidence type="ECO:0000313" key="3">
    <source>
        <dbReference type="EMBL" id="KNE99604.1"/>
    </source>
</evidence>
<keyword evidence="4" id="KW-1185">Reference proteome</keyword>
<dbReference type="OrthoDB" id="2505962at2759"/>
<proteinExistence type="predicted"/>
<dbReference type="PANTHER" id="PTHR46177:SF1">
    <property type="entry name" value="INTEGRASE CATALYTIC DOMAIN-CONTAINING PROTEIN"/>
    <property type="match status" value="1"/>
</dbReference>
<dbReference type="PANTHER" id="PTHR46177">
    <property type="entry name" value="INTEGRASE CATALYTIC DOMAIN-CONTAINING PROTEIN"/>
    <property type="match status" value="1"/>
</dbReference>
<name>A0A0L0VKT1_9BASI</name>
<sequence>MDIENSITNHTEFSGSDDTSDSSAAEQHEDSSAAEQHAAKALSPEDAVRNIVCELLALGHKRPQIIQILLVQYDISISPSTLTCKRQVWGLRQHEIPKPAVSELSPPIRDSLLSSYSKGLNLQEIQARLTKETGITVATCTVKRYLSRLDLRLNGDDLADGKVTLEKVCQAIDHIQKYLLHNNTGYRRVKTLLMRNYGTNYKRKFEKILEFFLKLFEVVYNWRLQHSDSQVSDPCIPNSAHSTEIGDIIRRVVYELLKGVDPERVTGWLKQTCKQRVFHVRGPNHVWAIDGHDKLKPFGITVYGFIDAWSRKILGLFVHVTNNDPKHIGVYYLKLVLRLGGIPLKVTADYGTETCDVSTYQMMLSHRFGGITLEETTKRMHHTKSTHNQKIECLWSQMMRQHNRSIINHLMDRVNDHSHNMQDPIQKLLFLFLWIPVFQSSANIWVDLNNHARKRKDKTISLPTGCTPDFSYSTPEAFHTVDQLVPVDTEYIQRLLHDNYPNIDDMFTHTPPWFHSIASSIMHDLGVSFDMMTVGNTWDVFNHMIPHVQSHFAFFPPPSYDVVKIESDDDDDEPNTL</sequence>
<dbReference type="EMBL" id="AJIL01000044">
    <property type="protein sequence ID" value="KNE99604.1"/>
    <property type="molecule type" value="Genomic_DNA"/>
</dbReference>
<dbReference type="STRING" id="1165861.A0A0L0VKT1"/>
<reference evidence="4" key="1">
    <citation type="submission" date="2014-03" db="EMBL/GenBank/DDBJ databases">
        <title>The Genome Sequence of Puccinia striiformis f. sp. tritici PST-78.</title>
        <authorList>
            <consortium name="The Broad Institute Genome Sequencing Platform"/>
            <person name="Cuomo C."/>
            <person name="Hulbert S."/>
            <person name="Chen X."/>
            <person name="Walker B."/>
            <person name="Young S.K."/>
            <person name="Zeng Q."/>
            <person name="Gargeya S."/>
            <person name="Fitzgerald M."/>
            <person name="Haas B."/>
            <person name="Abouelleil A."/>
            <person name="Alvarado L."/>
            <person name="Arachchi H.M."/>
            <person name="Berlin A.M."/>
            <person name="Chapman S.B."/>
            <person name="Goldberg J."/>
            <person name="Griggs A."/>
            <person name="Gujja S."/>
            <person name="Hansen M."/>
            <person name="Howarth C."/>
            <person name="Imamovic A."/>
            <person name="Larimer J."/>
            <person name="McCowan C."/>
            <person name="Montmayeur A."/>
            <person name="Murphy C."/>
            <person name="Neiman D."/>
            <person name="Pearson M."/>
            <person name="Priest M."/>
            <person name="Roberts A."/>
            <person name="Saif S."/>
            <person name="Shea T."/>
            <person name="Sisk P."/>
            <person name="Sykes S."/>
            <person name="Wortman J."/>
            <person name="Nusbaum C."/>
            <person name="Birren B."/>
        </authorList>
    </citation>
    <scope>NUCLEOTIDE SEQUENCE [LARGE SCALE GENOMIC DNA]</scope>
    <source>
        <strain evidence="4">race PST-78</strain>
    </source>
</reference>
<feature type="region of interest" description="Disordered" evidence="1">
    <location>
        <begin position="1"/>
        <end position="41"/>
    </location>
</feature>
<dbReference type="Proteomes" id="UP000054564">
    <property type="component" value="Unassembled WGS sequence"/>
</dbReference>
<feature type="compositionally biased region" description="Polar residues" evidence="1">
    <location>
        <begin position="1"/>
        <end position="13"/>
    </location>
</feature>